<dbReference type="GO" id="GO:0046921">
    <property type="term" value="F:alpha-(1-&gt;6)-fucosyltransferase activity"/>
    <property type="evidence" value="ECO:0007669"/>
    <property type="project" value="TreeGrafter"/>
</dbReference>
<keyword evidence="3" id="KW-1185">Reference proteome</keyword>
<dbReference type="HOGENOM" id="CLU_035511_0_0_1"/>
<feature type="transmembrane region" description="Helical" evidence="1">
    <location>
        <begin position="91"/>
        <end position="108"/>
    </location>
</feature>
<dbReference type="KEGG" id="val:VDBG_04838"/>
<dbReference type="EMBL" id="DS985218">
    <property type="protein sequence ID" value="EEY18729.1"/>
    <property type="molecule type" value="Genomic_DNA"/>
</dbReference>
<dbReference type="AlphaFoldDB" id="C9SIF6"/>
<dbReference type="Proteomes" id="UP000008698">
    <property type="component" value="Unassembled WGS sequence"/>
</dbReference>
<evidence type="ECO:0000313" key="3">
    <source>
        <dbReference type="Proteomes" id="UP000008698"/>
    </source>
</evidence>
<keyword evidence="1" id="KW-0472">Membrane</keyword>
<protein>
    <submittedName>
        <fullName evidence="2">Uncharacterized protein</fullName>
    </submittedName>
</protein>
<keyword evidence="1" id="KW-1133">Transmembrane helix</keyword>
<dbReference type="PANTHER" id="PTHR13132:SF29">
    <property type="entry name" value="ALPHA-(1,6)-FUCOSYLTRANSFERASE"/>
    <property type="match status" value="1"/>
</dbReference>
<organism evidence="3">
    <name type="scientific">Verticillium alfalfae (strain VaMs.102 / ATCC MYA-4576 / FGSC 10136)</name>
    <name type="common">Verticillium wilt of alfalfa</name>
    <name type="synonym">Verticillium albo-atrum</name>
    <dbReference type="NCBI Taxonomy" id="526221"/>
    <lineage>
        <taxon>Eukaryota</taxon>
        <taxon>Fungi</taxon>
        <taxon>Dikarya</taxon>
        <taxon>Ascomycota</taxon>
        <taxon>Pezizomycotina</taxon>
        <taxon>Sordariomycetes</taxon>
        <taxon>Hypocreomycetidae</taxon>
        <taxon>Glomerellales</taxon>
        <taxon>Plectosphaerellaceae</taxon>
        <taxon>Verticillium</taxon>
    </lineage>
</organism>
<accession>C9SIF6</accession>
<dbReference type="OMA" id="HEMLPCP"/>
<name>C9SIF6_VERA1</name>
<evidence type="ECO:0000256" key="1">
    <source>
        <dbReference type="SAM" id="Phobius"/>
    </source>
</evidence>
<evidence type="ECO:0000313" key="2">
    <source>
        <dbReference type="EMBL" id="EEY18729.1"/>
    </source>
</evidence>
<dbReference type="OrthoDB" id="2392789at2759"/>
<dbReference type="GeneID" id="9530451"/>
<dbReference type="RefSeq" id="XP_003005232.1">
    <property type="nucleotide sequence ID" value="XM_003005186.1"/>
</dbReference>
<dbReference type="GO" id="GO:0006487">
    <property type="term" value="P:protein N-linked glycosylation"/>
    <property type="evidence" value="ECO:0007669"/>
    <property type="project" value="TreeGrafter"/>
</dbReference>
<sequence length="641" mass="71647">MAMRDKMPAPLDLSRSKIFTGSPRMNLRRAASYNNDRHHFDKAPLSSTSSRFNFNHLLFTSPPPSPSLPALVPRPRRSPTHPRPSRMLRGLLWLTFFLLIFYFATITIRGNVPMGIPYLTNEQEFEMIGQDDLPDFATPIIVTDTTGRSKWTVSIPPDFEFPLGVEDYGEMIGKCREVASRVRDMRNKNPPPFQTSLGRASPSDKYFIDVPDAEKAGLLPGLAEKTVQTSHIIGETGESVGKKAVCEGTMTFVLETADAGLGNTLMELWLFYGLALKQGRSFFIDDSRWAYGKYTDIFQPPPVPNCLPPPRHQMLPCPIQARHLVVTSATARSMWADSLSKPYPRQGGHGDSSVRELYDLARAGYEALFKLNTEDAKYAEDRMSLLARKTRTQGSSPNNGMVVGVHVRHGDCHPLEYQYRSSYIPINAFTDKARHIIEVSYQGAGRGGQDDVPAQEHSLIVMASDDPMVYESEEFRGAHQAQDRIRLAGKQEVQKGNPNPRVMHHFVDDSFGWEGGFFAPMFWSLGQSGQSPANGVAGQTEKPQPTADAVRLRSYIGRAYMLDLAVCQDRATCHLHSERHGLSAVGSHDGVGASHGEGQLGQCRRRLWMDSPVMVGRVLLERRCGRENMRRSIQRWSVVDL</sequence>
<dbReference type="PANTHER" id="PTHR13132">
    <property type="entry name" value="ALPHA- 1,6 -FUCOSYLTRANSFERASE"/>
    <property type="match status" value="1"/>
</dbReference>
<dbReference type="eggNOG" id="ENOG502S04M">
    <property type="taxonomic scope" value="Eukaryota"/>
</dbReference>
<reference evidence="3" key="1">
    <citation type="journal article" date="2011" name="PLoS Pathog.">
        <title>Comparative genomics yields insights into niche adaptation of plant vascular wilt pathogens.</title>
        <authorList>
            <person name="Klosterman S.J."/>
            <person name="Subbarao K.V."/>
            <person name="Kang S."/>
            <person name="Veronese P."/>
            <person name="Gold S.E."/>
            <person name="Thomma B.P.H.J."/>
            <person name="Chen Z."/>
            <person name="Henrissat B."/>
            <person name="Lee Y.-H."/>
            <person name="Park J."/>
            <person name="Garcia-Pedrajas M.D."/>
            <person name="Barbara D.J."/>
            <person name="Anchieta A."/>
            <person name="de Jonge R."/>
            <person name="Santhanam P."/>
            <person name="Maruthachalam K."/>
            <person name="Atallah Z."/>
            <person name="Amyotte S.G."/>
            <person name="Paz Z."/>
            <person name="Inderbitzin P."/>
            <person name="Hayes R.J."/>
            <person name="Heiman D.I."/>
            <person name="Young S."/>
            <person name="Zeng Q."/>
            <person name="Engels R."/>
            <person name="Galagan J."/>
            <person name="Cuomo C.A."/>
            <person name="Dobinson K.F."/>
            <person name="Ma L.-J."/>
        </authorList>
    </citation>
    <scope>NUCLEOTIDE SEQUENCE [LARGE SCALE GENOMIC DNA]</scope>
    <source>
        <strain evidence="3">VaMs.102 / ATCC MYA-4576 / FGSC 10136</strain>
    </source>
</reference>
<gene>
    <name evidence="2" type="ORF">VDBG_04838</name>
</gene>
<keyword evidence="1" id="KW-0812">Transmembrane</keyword>
<proteinExistence type="predicted"/>